<dbReference type="SUPFAM" id="SSF143081">
    <property type="entry name" value="BB1717-like"/>
    <property type="match status" value="1"/>
</dbReference>
<name>A0A243RB32_9ACTN</name>
<feature type="non-terminal residue" evidence="2">
    <location>
        <position position="1"/>
    </location>
</feature>
<feature type="region of interest" description="Disordered" evidence="1">
    <location>
        <begin position="1"/>
        <end position="50"/>
    </location>
</feature>
<accession>A0A243RB32</accession>
<dbReference type="Gene3D" id="3.90.1680.10">
    <property type="entry name" value="SOS response associated peptidase-like"/>
    <property type="match status" value="1"/>
</dbReference>
<reference evidence="2 3" key="1">
    <citation type="submission" date="2017-05" db="EMBL/GenBank/DDBJ databases">
        <title>Biotechnological potential of actinobacteria isolated from South African environments.</title>
        <authorList>
            <person name="Le Roes-Hill M."/>
            <person name="Prins A."/>
            <person name="Durrell K.A."/>
        </authorList>
    </citation>
    <scope>NUCLEOTIDE SEQUENCE [LARGE SCALE GENOMIC DNA]</scope>
    <source>
        <strain evidence="2 3">HMC13</strain>
    </source>
</reference>
<evidence type="ECO:0000313" key="3">
    <source>
        <dbReference type="Proteomes" id="UP000195105"/>
    </source>
</evidence>
<evidence type="ECO:0000256" key="1">
    <source>
        <dbReference type="SAM" id="MobiDB-lite"/>
    </source>
</evidence>
<dbReference type="Proteomes" id="UP000195105">
    <property type="component" value="Unassembled WGS sequence"/>
</dbReference>
<dbReference type="InterPro" id="IPR036590">
    <property type="entry name" value="SRAP-like"/>
</dbReference>
<dbReference type="EMBL" id="NGFN01000433">
    <property type="protein sequence ID" value="OUC91873.1"/>
    <property type="molecule type" value="Genomic_DNA"/>
</dbReference>
<keyword evidence="3" id="KW-1185">Reference proteome</keyword>
<organism evidence="2 3">
    <name type="scientific">Streptomyces swartbergensis</name>
    <dbReference type="NCBI Taxonomy" id="487165"/>
    <lineage>
        <taxon>Bacteria</taxon>
        <taxon>Bacillati</taxon>
        <taxon>Actinomycetota</taxon>
        <taxon>Actinomycetes</taxon>
        <taxon>Kitasatosporales</taxon>
        <taxon>Streptomycetaceae</taxon>
        <taxon>Streptomyces</taxon>
    </lineage>
</organism>
<dbReference type="AlphaFoldDB" id="A0A243RB32"/>
<feature type="compositionally biased region" description="Basic and acidic residues" evidence="1">
    <location>
        <begin position="1"/>
        <end position="12"/>
    </location>
</feature>
<feature type="compositionally biased region" description="Polar residues" evidence="1">
    <location>
        <begin position="32"/>
        <end position="42"/>
    </location>
</feature>
<sequence length="50" mass="5503">AWLDPRHEDPDQLRTLLTPPAGGHLNARPVPTTVNDVRNNGPQLLEEIAP</sequence>
<evidence type="ECO:0000313" key="2">
    <source>
        <dbReference type="EMBL" id="OUC91873.1"/>
    </source>
</evidence>
<gene>
    <name evidence="2" type="ORF">CA983_38940</name>
</gene>
<proteinExistence type="predicted"/>
<protein>
    <submittedName>
        <fullName evidence="2">DUF159 family protein</fullName>
    </submittedName>
</protein>
<comment type="caution">
    <text evidence="2">The sequence shown here is derived from an EMBL/GenBank/DDBJ whole genome shotgun (WGS) entry which is preliminary data.</text>
</comment>